<evidence type="ECO:0000313" key="1">
    <source>
        <dbReference type="EMBL" id="SMX23864.1"/>
    </source>
</evidence>
<organism evidence="1 2">
    <name type="scientific">Boseongicola aestuarii</name>
    <dbReference type="NCBI Taxonomy" id="1470561"/>
    <lineage>
        <taxon>Bacteria</taxon>
        <taxon>Pseudomonadati</taxon>
        <taxon>Pseudomonadota</taxon>
        <taxon>Alphaproteobacteria</taxon>
        <taxon>Rhodobacterales</taxon>
        <taxon>Paracoccaceae</taxon>
        <taxon>Boseongicola</taxon>
    </lineage>
</organism>
<gene>
    <name evidence="1" type="ORF">BOA8489_01977</name>
</gene>
<proteinExistence type="predicted"/>
<name>A0A238J1S7_9RHOB</name>
<dbReference type="RefSeq" id="WP_093973844.1">
    <property type="nucleotide sequence ID" value="NZ_FXXQ01000006.1"/>
</dbReference>
<evidence type="ECO:0000313" key="2">
    <source>
        <dbReference type="Proteomes" id="UP000201838"/>
    </source>
</evidence>
<reference evidence="1 2" key="1">
    <citation type="submission" date="2017-05" db="EMBL/GenBank/DDBJ databases">
        <authorList>
            <person name="Song R."/>
            <person name="Chenine A.L."/>
            <person name="Ruprecht R.M."/>
        </authorList>
    </citation>
    <scope>NUCLEOTIDE SEQUENCE [LARGE SCALE GENOMIC DNA]</scope>
    <source>
        <strain evidence="1 2">CECT 8489</strain>
    </source>
</reference>
<protein>
    <submittedName>
        <fullName evidence="1">Uncharacterized protein</fullName>
    </submittedName>
</protein>
<sequence length="74" mass="8526">MTRDPLQEALLAAHAIDDRRALVALYRDAADLAYSAQDIDKECFFLTHAWIFALETDHELVHELFARLDRNGRV</sequence>
<dbReference type="Proteomes" id="UP000201838">
    <property type="component" value="Unassembled WGS sequence"/>
</dbReference>
<dbReference type="OrthoDB" id="7864216at2"/>
<dbReference type="EMBL" id="FXXQ01000006">
    <property type="protein sequence ID" value="SMX23864.1"/>
    <property type="molecule type" value="Genomic_DNA"/>
</dbReference>
<dbReference type="AlphaFoldDB" id="A0A238J1S7"/>
<accession>A0A238J1S7</accession>
<keyword evidence="2" id="KW-1185">Reference proteome</keyword>